<organism evidence="1 2">
    <name type="scientific">Actinokineospora xionganensis</name>
    <dbReference type="NCBI Taxonomy" id="2684470"/>
    <lineage>
        <taxon>Bacteria</taxon>
        <taxon>Bacillati</taxon>
        <taxon>Actinomycetota</taxon>
        <taxon>Actinomycetes</taxon>
        <taxon>Pseudonocardiales</taxon>
        <taxon>Pseudonocardiaceae</taxon>
        <taxon>Actinokineospora</taxon>
    </lineage>
</organism>
<dbReference type="Proteomes" id="UP000734823">
    <property type="component" value="Unassembled WGS sequence"/>
</dbReference>
<sequence length="61" mass="6704">MGRQRFGVFPRIEGVPDAVGLVEIIEMPSEIDLPVMNALLSGTVIAHADHNNQVRIRPTPQ</sequence>
<protein>
    <submittedName>
        <fullName evidence="1">Uncharacterized protein</fullName>
    </submittedName>
</protein>
<keyword evidence="2" id="KW-1185">Reference proteome</keyword>
<gene>
    <name evidence="1" type="ORF">GPZ80_27685</name>
</gene>
<proteinExistence type="predicted"/>
<name>A0ABR7LE73_9PSEU</name>
<dbReference type="EMBL" id="JABVED010000022">
    <property type="protein sequence ID" value="MBC6450950.1"/>
    <property type="molecule type" value="Genomic_DNA"/>
</dbReference>
<evidence type="ECO:0000313" key="1">
    <source>
        <dbReference type="EMBL" id="MBC6450950.1"/>
    </source>
</evidence>
<comment type="caution">
    <text evidence="1">The sequence shown here is derived from an EMBL/GenBank/DDBJ whole genome shotgun (WGS) entry which is preliminary data.</text>
</comment>
<evidence type="ECO:0000313" key="2">
    <source>
        <dbReference type="Proteomes" id="UP000734823"/>
    </source>
</evidence>
<accession>A0ABR7LE73</accession>
<reference evidence="1 2" key="1">
    <citation type="submission" date="2020-06" db="EMBL/GenBank/DDBJ databases">
        <title>Actinokineospora xiongansis sp. nov., isolated from soil of Baiyangdian.</title>
        <authorList>
            <person name="Zhang X."/>
        </authorList>
    </citation>
    <scope>NUCLEOTIDE SEQUENCE [LARGE SCALE GENOMIC DNA]</scope>
    <source>
        <strain evidence="1 2">HBU206404</strain>
    </source>
</reference>